<gene>
    <name evidence="1" type="ORF">EIN_306440</name>
</gene>
<dbReference type="OrthoDB" id="29949at2759"/>
<dbReference type="GeneID" id="14885701"/>
<protein>
    <recommendedName>
        <fullName evidence="3">UEV domain-containing protein</fullName>
    </recommendedName>
</protein>
<evidence type="ECO:0008006" key="3">
    <source>
        <dbReference type="Google" id="ProtNLM"/>
    </source>
</evidence>
<proteinExistence type="predicted"/>
<keyword evidence="2" id="KW-1185">Reference proteome</keyword>
<evidence type="ECO:0000313" key="1">
    <source>
        <dbReference type="EMBL" id="ELP86718.1"/>
    </source>
</evidence>
<dbReference type="KEGG" id="eiv:EIN_306440"/>
<dbReference type="EMBL" id="KB206936">
    <property type="protein sequence ID" value="ELP86718.1"/>
    <property type="molecule type" value="Genomic_DNA"/>
</dbReference>
<dbReference type="VEuPathDB" id="AmoebaDB:EIN_306440"/>
<evidence type="ECO:0000313" key="2">
    <source>
        <dbReference type="Proteomes" id="UP000014680"/>
    </source>
</evidence>
<dbReference type="AlphaFoldDB" id="A0A0A1U239"/>
<dbReference type="Proteomes" id="UP000014680">
    <property type="component" value="Unassembled WGS sequence"/>
</dbReference>
<name>A0A0A1U239_ENTIV</name>
<dbReference type="RefSeq" id="XP_004186064.1">
    <property type="nucleotide sequence ID" value="XM_004186016.1"/>
</dbReference>
<accession>A0A0A1U239</accession>
<reference evidence="1 2" key="1">
    <citation type="submission" date="2012-10" db="EMBL/GenBank/DDBJ databases">
        <authorList>
            <person name="Zafar N."/>
            <person name="Inman J."/>
            <person name="Hall N."/>
            <person name="Lorenzi H."/>
            <person name="Caler E."/>
        </authorList>
    </citation>
    <scope>NUCLEOTIDE SEQUENCE [LARGE SCALE GENOMIC DNA]</scope>
    <source>
        <strain evidence="1 2">IP1</strain>
    </source>
</reference>
<dbReference type="OMA" id="MYGELLY"/>
<sequence>MLYGTLTFEKSPLTYFLPLIFDIPQNYPTNLPLVKTSLSAVPPLPLFSIDQNSILINYINLVQDNTLTSIFNAILTQIPQLPLNFLPFAPTPLKAPTQQKFIQPIQPIQVIQKTEMNTRIPEVPDLTHTLQNKKIEKIEKVESQVPVVQKHIPKEFKILVGETAKQGFANVREYLDNINAEKELDGMKNLLTQKVINDEEFKQMSAHLVVKDLPQPPKEFSDILELYKTGVISQDDIIKQVPVCNERRRKVINNFEQLDDAQKVFAEMFLNDEIDLDEMNSLNQNYVQYQTS</sequence>
<organism evidence="1 2">
    <name type="scientific">Entamoeba invadens IP1</name>
    <dbReference type="NCBI Taxonomy" id="370355"/>
    <lineage>
        <taxon>Eukaryota</taxon>
        <taxon>Amoebozoa</taxon>
        <taxon>Evosea</taxon>
        <taxon>Archamoebae</taxon>
        <taxon>Mastigamoebida</taxon>
        <taxon>Entamoebidae</taxon>
        <taxon>Entamoeba</taxon>
    </lineage>
</organism>